<reference evidence="1" key="1">
    <citation type="journal article" date="2012" name="Proc. Natl. Acad. Sci. U.S.A.">
        <title>Antigenic diversity is generated by distinct evolutionary mechanisms in African trypanosome species.</title>
        <authorList>
            <person name="Jackson A.P."/>
            <person name="Berry A."/>
            <person name="Aslett M."/>
            <person name="Allison H.C."/>
            <person name="Burton P."/>
            <person name="Vavrova-Anderson J."/>
            <person name="Brown R."/>
            <person name="Browne H."/>
            <person name="Corton N."/>
            <person name="Hauser H."/>
            <person name="Gamble J."/>
            <person name="Gilderthorp R."/>
            <person name="Marcello L."/>
            <person name="McQuillan J."/>
            <person name="Otto T.D."/>
            <person name="Quail M.A."/>
            <person name="Sanders M.J."/>
            <person name="van Tonder A."/>
            <person name="Ginger M.L."/>
            <person name="Field M.C."/>
            <person name="Barry J.D."/>
            <person name="Hertz-Fowler C."/>
            <person name="Berriman M."/>
        </authorList>
    </citation>
    <scope>NUCLEOTIDE SEQUENCE</scope>
    <source>
        <strain evidence="1">IL3000</strain>
    </source>
</reference>
<name>G0UW72_TRYCI</name>
<sequence>MVTEALNRRLNILQSSGTCPSDLLDVIRLLVAHANETDLFKKELRSQPFTSPVQEPQTQQQVQQRAQQEMPVVQYPEDMQQCAFRARENILMAAESSLRSYVANLKNVNDIATAASSKKLREIKKCISEEMKAFQERVIQGTVEEMEIELDSLRMKWLETIDKEVSRVKEEIHQMGIGLRKELRNMAEGYGDFMAKGFKLINLGQFEEIHKLRADSVLAAGRLELVEKQIVPQMEIEALRERIKMIEMRMEKILGCSLKS</sequence>
<evidence type="ECO:0000313" key="1">
    <source>
        <dbReference type="EMBL" id="CCC93638.1"/>
    </source>
</evidence>
<dbReference type="EMBL" id="HE575323">
    <property type="protein sequence ID" value="CCC93638.1"/>
    <property type="molecule type" value="Genomic_DNA"/>
</dbReference>
<dbReference type="AlphaFoldDB" id="G0UW72"/>
<organism evidence="1">
    <name type="scientific">Trypanosoma congolense (strain IL3000)</name>
    <dbReference type="NCBI Taxonomy" id="1068625"/>
    <lineage>
        <taxon>Eukaryota</taxon>
        <taxon>Discoba</taxon>
        <taxon>Euglenozoa</taxon>
        <taxon>Kinetoplastea</taxon>
        <taxon>Metakinetoplastina</taxon>
        <taxon>Trypanosomatida</taxon>
        <taxon>Trypanosomatidae</taxon>
        <taxon>Trypanosoma</taxon>
        <taxon>Nannomonas</taxon>
    </lineage>
</organism>
<dbReference type="VEuPathDB" id="TriTrypDB:TcIL3000_10_4010"/>
<protein>
    <submittedName>
        <fullName evidence="1">Uncharacterized protein</fullName>
    </submittedName>
</protein>
<proteinExistence type="predicted"/>
<gene>
    <name evidence="1" type="ORF">TCIL3000_10_4010</name>
</gene>
<accession>G0UW72</accession>